<evidence type="ECO:0000259" key="2">
    <source>
        <dbReference type="Pfam" id="PF06974"/>
    </source>
</evidence>
<feature type="domain" description="O-acyltransferase WSD1 C-terminal" evidence="2">
    <location>
        <begin position="336"/>
        <end position="473"/>
    </location>
</feature>
<evidence type="ECO:0000256" key="1">
    <source>
        <dbReference type="SAM" id="Phobius"/>
    </source>
</evidence>
<name>A0ABM1MRD8_NICVS</name>
<evidence type="ECO:0000313" key="4">
    <source>
        <dbReference type="RefSeq" id="XP_017777138.1"/>
    </source>
</evidence>
<keyword evidence="1" id="KW-1133">Transmembrane helix</keyword>
<accession>A0ABM1MRD8</accession>
<evidence type="ECO:0000313" key="3">
    <source>
        <dbReference type="Proteomes" id="UP000695000"/>
    </source>
</evidence>
<protein>
    <submittedName>
        <fullName evidence="4">Uncharacterized protein LOC108563076</fullName>
    </submittedName>
</protein>
<keyword evidence="1" id="KW-0472">Membrane</keyword>
<reference evidence="4" key="1">
    <citation type="submission" date="2025-08" db="UniProtKB">
        <authorList>
            <consortium name="RefSeq"/>
        </authorList>
    </citation>
    <scope>IDENTIFICATION</scope>
    <source>
        <tissue evidence="4">Whole Larva</tissue>
    </source>
</reference>
<sequence>MGIHHLPLYVYVVLKNFLFDYLGSYGTPIAIILTAIVSIISLPVCLILLLIRFIISLIPRLRYKSNFVGMMNGTESSFNMCQMHMMTILYVEHDESFESFRTLVEDFLKAIKQSEFERLFYFRGSVLGYPFFYKKNLMVSDHILVMDDCNESDILTDMAYRKQLHKYQKNKFLVEDGALFQAVLCKQPIEKRNRYALNLISDHCCCDGNAMITMLRNFLERQKVEQSVANVSKPKTWRLHNMELPGIRVDNGFGSAKIVDQLVFGRYFEDEPIRMSKVKSISKKLNSAKFFNILSSCLCCALYDYFGKRSGEIPKTLKIAMSIPPPMKSDSFGILVGAVIVKLPIGLHRNSPIRNLEYLEVETKTALESFDSDLLFWVIHNLSHLFPVSVLRFSQKFLGFSAVVSNFLGCDQLVMPDGSPVSDLIIFPDKPPESGGEPMQFLVYSYKKCLRISLALNRNLVNDLDHTQRILDETMNYLDHLHEQIVIKMEKFKINLVNDLDHTQRILDETMNYLDHLWIIFMNKS</sequence>
<organism evidence="3 4">
    <name type="scientific">Nicrophorus vespilloides</name>
    <name type="common">Boreal carrion beetle</name>
    <dbReference type="NCBI Taxonomy" id="110193"/>
    <lineage>
        <taxon>Eukaryota</taxon>
        <taxon>Metazoa</taxon>
        <taxon>Ecdysozoa</taxon>
        <taxon>Arthropoda</taxon>
        <taxon>Hexapoda</taxon>
        <taxon>Insecta</taxon>
        <taxon>Pterygota</taxon>
        <taxon>Neoptera</taxon>
        <taxon>Endopterygota</taxon>
        <taxon>Coleoptera</taxon>
        <taxon>Polyphaga</taxon>
        <taxon>Staphyliniformia</taxon>
        <taxon>Silphidae</taxon>
        <taxon>Nicrophorinae</taxon>
        <taxon>Nicrophorus</taxon>
    </lineage>
</organism>
<dbReference type="Pfam" id="PF06974">
    <property type="entry name" value="WS_DGAT_C"/>
    <property type="match status" value="1"/>
</dbReference>
<dbReference type="RefSeq" id="XP_017777138.1">
    <property type="nucleotide sequence ID" value="XM_017921649.1"/>
</dbReference>
<feature type="transmembrane region" description="Helical" evidence="1">
    <location>
        <begin position="29"/>
        <end position="55"/>
    </location>
</feature>
<proteinExistence type="predicted"/>
<gene>
    <name evidence="4" type="primary">LOC108563076</name>
</gene>
<dbReference type="Proteomes" id="UP000695000">
    <property type="component" value="Unplaced"/>
</dbReference>
<dbReference type="InterPro" id="IPR009721">
    <property type="entry name" value="O-acyltransferase_WSD1_C"/>
</dbReference>
<keyword evidence="1" id="KW-0812">Transmembrane</keyword>
<keyword evidence="3" id="KW-1185">Reference proteome</keyword>
<dbReference type="GeneID" id="108563076"/>